<dbReference type="InterPro" id="IPR045054">
    <property type="entry name" value="P4HA-like"/>
</dbReference>
<keyword evidence="2" id="KW-0479">Metal-binding</keyword>
<dbReference type="PROSITE" id="PS51471">
    <property type="entry name" value="FE2OG_OXY"/>
    <property type="match status" value="1"/>
</dbReference>
<keyword evidence="4" id="KW-0223">Dioxygenase</keyword>
<dbReference type="GO" id="GO:0031418">
    <property type="term" value="F:L-ascorbic acid binding"/>
    <property type="evidence" value="ECO:0007669"/>
    <property type="project" value="UniProtKB-KW"/>
</dbReference>
<evidence type="ECO:0000313" key="9">
    <source>
        <dbReference type="Proteomes" id="UP000231019"/>
    </source>
</evidence>
<dbReference type="GO" id="GO:0004656">
    <property type="term" value="F:procollagen-proline 4-dioxygenase activity"/>
    <property type="evidence" value="ECO:0007669"/>
    <property type="project" value="TreeGrafter"/>
</dbReference>
<dbReference type="InterPro" id="IPR006620">
    <property type="entry name" value="Pro_4_hyd_alph"/>
</dbReference>
<name>A0A2M7G1R5_9BACT</name>
<evidence type="ECO:0000256" key="2">
    <source>
        <dbReference type="ARBA" id="ARBA00022723"/>
    </source>
</evidence>
<feature type="domain" description="Fe2OG dioxygenase" evidence="7">
    <location>
        <begin position="93"/>
        <end position="185"/>
    </location>
</feature>
<evidence type="ECO:0000256" key="1">
    <source>
        <dbReference type="ARBA" id="ARBA00001961"/>
    </source>
</evidence>
<dbReference type="InterPro" id="IPR044862">
    <property type="entry name" value="Pro_4_hyd_alph_FE2OG_OXY"/>
</dbReference>
<dbReference type="SMART" id="SM00702">
    <property type="entry name" value="P4Hc"/>
    <property type="match status" value="1"/>
</dbReference>
<accession>A0A2M7G1R5</accession>
<dbReference type="PANTHER" id="PTHR10869">
    <property type="entry name" value="PROLYL 4-HYDROXYLASE ALPHA SUBUNIT"/>
    <property type="match status" value="1"/>
</dbReference>
<evidence type="ECO:0000256" key="3">
    <source>
        <dbReference type="ARBA" id="ARBA00022896"/>
    </source>
</evidence>
<gene>
    <name evidence="8" type="ORF">COW36_16205</name>
</gene>
<sequence>MPSFNNSPLLDQAASWPGFLSAAECKNLSTLPNSFQPARVKDIAQDRVELRPQERKTQTFSILDTPETHWLYQRLNYVLNELNQRCFRFRIQYFLAPEVLKYEPNGFYAPHTDLGRAELSSRKLSAVTLLSDPQSFSGGELIFYPPQKDLNIAQGTLLLFPAWLIHEVRPVLTGERYSLVTWIHGPCFR</sequence>
<dbReference type="Gene3D" id="2.60.120.620">
    <property type="entry name" value="q2cbj1_9rhob like domain"/>
    <property type="match status" value="1"/>
</dbReference>
<dbReference type="AlphaFoldDB" id="A0A2M7G1R5"/>
<evidence type="ECO:0000256" key="4">
    <source>
        <dbReference type="ARBA" id="ARBA00022964"/>
    </source>
</evidence>
<keyword evidence="3" id="KW-0847">Vitamin C</keyword>
<evidence type="ECO:0000256" key="6">
    <source>
        <dbReference type="ARBA" id="ARBA00023004"/>
    </source>
</evidence>
<keyword evidence="6" id="KW-0408">Iron</keyword>
<evidence type="ECO:0000313" key="8">
    <source>
        <dbReference type="EMBL" id="PIW15679.1"/>
    </source>
</evidence>
<evidence type="ECO:0000256" key="5">
    <source>
        <dbReference type="ARBA" id="ARBA00023002"/>
    </source>
</evidence>
<comment type="caution">
    <text evidence="8">The sequence shown here is derived from an EMBL/GenBank/DDBJ whole genome shotgun (WGS) entry which is preliminary data.</text>
</comment>
<comment type="cofactor">
    <cofactor evidence="1">
        <name>L-ascorbate</name>
        <dbReference type="ChEBI" id="CHEBI:38290"/>
    </cofactor>
</comment>
<dbReference type="GO" id="GO:0005506">
    <property type="term" value="F:iron ion binding"/>
    <property type="evidence" value="ECO:0007669"/>
    <property type="project" value="InterPro"/>
</dbReference>
<dbReference type="InterPro" id="IPR005123">
    <property type="entry name" value="Oxoglu/Fe-dep_dioxygenase_dom"/>
</dbReference>
<dbReference type="Pfam" id="PF13640">
    <property type="entry name" value="2OG-FeII_Oxy_3"/>
    <property type="match status" value="1"/>
</dbReference>
<proteinExistence type="predicted"/>
<dbReference type="EMBL" id="PFFQ01000047">
    <property type="protein sequence ID" value="PIW15679.1"/>
    <property type="molecule type" value="Genomic_DNA"/>
</dbReference>
<protein>
    <recommendedName>
        <fullName evidence="7">Fe2OG dioxygenase domain-containing protein</fullName>
    </recommendedName>
</protein>
<reference evidence="8 9" key="1">
    <citation type="submission" date="2017-09" db="EMBL/GenBank/DDBJ databases">
        <title>Depth-based differentiation of microbial function through sediment-hosted aquifers and enrichment of novel symbionts in the deep terrestrial subsurface.</title>
        <authorList>
            <person name="Probst A.J."/>
            <person name="Ladd B."/>
            <person name="Jarett J.K."/>
            <person name="Geller-Mcgrath D.E."/>
            <person name="Sieber C.M."/>
            <person name="Emerson J.B."/>
            <person name="Anantharaman K."/>
            <person name="Thomas B.C."/>
            <person name="Malmstrom R."/>
            <person name="Stieglmeier M."/>
            <person name="Klingl A."/>
            <person name="Woyke T."/>
            <person name="Ryan C.M."/>
            <person name="Banfield J.F."/>
        </authorList>
    </citation>
    <scope>NUCLEOTIDE SEQUENCE [LARGE SCALE GENOMIC DNA]</scope>
    <source>
        <strain evidence="8">CG17_big_fil_post_rev_8_21_14_2_50_48_46</strain>
    </source>
</reference>
<dbReference type="PANTHER" id="PTHR10869:SF226">
    <property type="entry name" value="PROLYL 4-HYDROXYLASE ALPHA SUBUNIT DOMAIN-CONTAINING PROTEIN"/>
    <property type="match status" value="1"/>
</dbReference>
<keyword evidence="5" id="KW-0560">Oxidoreductase</keyword>
<organism evidence="8 9">
    <name type="scientific">bacterium (Candidatus Blackallbacteria) CG17_big_fil_post_rev_8_21_14_2_50_48_46</name>
    <dbReference type="NCBI Taxonomy" id="2014261"/>
    <lineage>
        <taxon>Bacteria</taxon>
        <taxon>Candidatus Blackallbacteria</taxon>
    </lineage>
</organism>
<evidence type="ECO:0000259" key="7">
    <source>
        <dbReference type="PROSITE" id="PS51471"/>
    </source>
</evidence>
<dbReference type="Proteomes" id="UP000231019">
    <property type="component" value="Unassembled WGS sequence"/>
</dbReference>